<gene>
    <name evidence="1" type="ORF">AWB77_01469</name>
</gene>
<sequence>MFPRQQRYQTFAAASLREIDENAVERTLGIEAMNTASNVLASDGTAGSAAPTLYSKTAPYDESRIRDLWRALLLQSDMGVLPEPDSFPVSIPSHHPIARFRDMLIDDEIGLGMQFRWNLIVCTLKNHFFERCRQRERFGTPEVLVQEFLKGAGFQPWFKQLGNVGLTAAAPLERQRERAEKAKVDSYGTAALDEACRLLNSFFGDRYRQVASSFKMSPDKLKKRHFGESAVDEFLTLITTGVTALVANPEQALMLQKRTYFESETRKEMEDRLVSRLSRENEGRSIQCIVAPGAPTGLEALAVRLSETLPDLLASSLRSSEYSGNPPARSIFVIPCGRWIAPVAFRGMEYLVHNFLALLKDEAPVVVAPEMSETQLHAGITEIRQALAHRSLIAIFVGLDPTPEVLPNLRRAVGDSPLAEFLAYLSQPTQPEKESIDDPVDIKFFDWSYFLVLGTTELGALQEYQQPSLTLAALAVEDLPTVLRENDFKNTADACSDIPDLLWEPTESALAVFEQISRMEQGVTGRLAPELRRSKIGDFEGFGAMVGRLAELLDGSCAPQTRGFLALLTFSISGMRRATLMRCLGFFEGEGIAEPGDTATREFEHFPSSAEEWSKFFETTLDRFSPLISIGPDEKWTDLDPHRHPFEYPNEDLLSLDSNAQEWWTESIDFLHPDVQEELAVALLKRHRGLALKCHQIIQEEAYRQHTLVLRHSVKSSRTTLRSYRRGLESLYHGLVCLPLMVELMTDASGRRQAFNLFHFLYRGLFDLLLGPKSHESSRTEWGAELIRFEVAMYVQDKIFPLFAHSAPPQLLDYRCDSSFDLPGRQCLSEQDLVRHYISLGVAAFRCGPSSTWRTIRPTLNRFDSLMKGKSVIGKVLVQIDGLSDGPTSERSSGECLKLLRGYSIPPQLFEFHDTERKPADSWLPTADQLNERVERAAGSIDVKIHDNTDDVFSHLVLLGIFRSAAAESKDTENMAIAQLLGYTVPFLAAFELLNRLPGGASVARPPYLAAEGLRMFGRLGLEIIRILQKPSQAAHPAAKMLVLDLTAKIRRALDYYAQQFHENENERAHMLLLESRFARIAYRGNKRNVLAVQRVAPASTIRCVTAVQFPGAVRRYQIALGFVGEAELSLLRTHPSDSLTIRFLIERCSVMQGLSWALLRDARASEKAGDDLRPRAKKFADFARRDVVLLQNIIAKLKQSEVGILSNAGKTRWDVIVKRLAGTNIALLRDCDLATA</sequence>
<proteinExistence type="predicted"/>
<reference evidence="1" key="1">
    <citation type="submission" date="2016-01" db="EMBL/GenBank/DDBJ databases">
        <authorList>
            <person name="Peeters C."/>
        </authorList>
    </citation>
    <scope>NUCLEOTIDE SEQUENCE</scope>
    <source>
        <strain evidence="1">LMG 29320</strain>
    </source>
</reference>
<keyword evidence="2" id="KW-1185">Reference proteome</keyword>
<dbReference type="AlphaFoldDB" id="A0A158A7J3"/>
<protein>
    <submittedName>
        <fullName evidence="1">Uncharacterized protein</fullName>
    </submittedName>
</protein>
<organism evidence="1 2">
    <name type="scientific">Caballeronia fortuita</name>
    <dbReference type="NCBI Taxonomy" id="1777138"/>
    <lineage>
        <taxon>Bacteria</taxon>
        <taxon>Pseudomonadati</taxon>
        <taxon>Pseudomonadota</taxon>
        <taxon>Betaproteobacteria</taxon>
        <taxon>Burkholderiales</taxon>
        <taxon>Burkholderiaceae</taxon>
        <taxon>Caballeronia</taxon>
    </lineage>
</organism>
<evidence type="ECO:0000313" key="1">
    <source>
        <dbReference type="EMBL" id="SAK53811.1"/>
    </source>
</evidence>
<dbReference type="RefSeq" id="WP_061133753.1">
    <property type="nucleotide sequence ID" value="NZ_FCNX02000003.1"/>
</dbReference>
<evidence type="ECO:0000313" key="2">
    <source>
        <dbReference type="Proteomes" id="UP000054903"/>
    </source>
</evidence>
<dbReference type="Proteomes" id="UP000054903">
    <property type="component" value="Unassembled WGS sequence"/>
</dbReference>
<dbReference type="EMBL" id="FCNX02000003">
    <property type="protein sequence ID" value="SAK53811.1"/>
    <property type="molecule type" value="Genomic_DNA"/>
</dbReference>
<comment type="caution">
    <text evidence="1">The sequence shown here is derived from an EMBL/GenBank/DDBJ whole genome shotgun (WGS) entry which is preliminary data.</text>
</comment>
<name>A0A158A7J3_9BURK</name>
<accession>A0A158A7J3</accession>